<evidence type="ECO:0000313" key="2">
    <source>
        <dbReference type="EMBL" id="PXV58477.1"/>
    </source>
</evidence>
<organism evidence="2 3">
    <name type="scientific">Dysgonomonas alginatilytica</name>
    <dbReference type="NCBI Taxonomy" id="1605892"/>
    <lineage>
        <taxon>Bacteria</taxon>
        <taxon>Pseudomonadati</taxon>
        <taxon>Bacteroidota</taxon>
        <taxon>Bacteroidia</taxon>
        <taxon>Bacteroidales</taxon>
        <taxon>Dysgonomonadaceae</taxon>
        <taxon>Dysgonomonas</taxon>
    </lineage>
</organism>
<evidence type="ECO:0000313" key="3">
    <source>
        <dbReference type="Proteomes" id="UP000247973"/>
    </source>
</evidence>
<dbReference type="AlphaFoldDB" id="A0A2V3PJV2"/>
<gene>
    <name evidence="2" type="ORF">CLV62_14628</name>
</gene>
<keyword evidence="1" id="KW-0732">Signal</keyword>
<dbReference type="RefSeq" id="WP_170120115.1">
    <property type="nucleotide sequence ID" value="NZ_QICL01000046.1"/>
</dbReference>
<feature type="signal peptide" evidence="1">
    <location>
        <begin position="1"/>
        <end position="16"/>
    </location>
</feature>
<protein>
    <submittedName>
        <fullName evidence="2">Uncharacterized protein</fullName>
    </submittedName>
</protein>
<sequence>MKKIVLVALVMLSVFANVSLSLNNAQICGDCPISTIPPIIIRPSQNFVVTS</sequence>
<evidence type="ECO:0000256" key="1">
    <source>
        <dbReference type="SAM" id="SignalP"/>
    </source>
</evidence>
<name>A0A2V3PJV2_9BACT</name>
<dbReference type="Proteomes" id="UP000247973">
    <property type="component" value="Unassembled WGS sequence"/>
</dbReference>
<reference evidence="2 3" key="1">
    <citation type="submission" date="2018-03" db="EMBL/GenBank/DDBJ databases">
        <title>Genomic Encyclopedia of Archaeal and Bacterial Type Strains, Phase II (KMG-II): from individual species to whole genera.</title>
        <authorList>
            <person name="Goeker M."/>
        </authorList>
    </citation>
    <scope>NUCLEOTIDE SEQUENCE [LARGE SCALE GENOMIC DNA]</scope>
    <source>
        <strain evidence="2 3">DSM 100214</strain>
    </source>
</reference>
<feature type="chain" id="PRO_5016058409" evidence="1">
    <location>
        <begin position="17"/>
        <end position="51"/>
    </location>
</feature>
<keyword evidence="3" id="KW-1185">Reference proteome</keyword>
<dbReference type="EMBL" id="QICL01000046">
    <property type="protein sequence ID" value="PXV58477.1"/>
    <property type="molecule type" value="Genomic_DNA"/>
</dbReference>
<comment type="caution">
    <text evidence="2">The sequence shown here is derived from an EMBL/GenBank/DDBJ whole genome shotgun (WGS) entry which is preliminary data.</text>
</comment>
<accession>A0A2V3PJV2</accession>
<proteinExistence type="predicted"/>